<feature type="transmembrane region" description="Helical" evidence="9">
    <location>
        <begin position="278"/>
        <end position="296"/>
    </location>
</feature>
<dbReference type="AlphaFoldDB" id="A0A8J8SDC7"/>
<dbReference type="PROSITE" id="PS50893">
    <property type="entry name" value="ABC_TRANSPORTER_2"/>
    <property type="match status" value="1"/>
</dbReference>
<organism evidence="12 13">
    <name type="scientific">Vallitalea guaymasensis</name>
    <dbReference type="NCBI Taxonomy" id="1185412"/>
    <lineage>
        <taxon>Bacteria</taxon>
        <taxon>Bacillati</taxon>
        <taxon>Bacillota</taxon>
        <taxon>Clostridia</taxon>
        <taxon>Lachnospirales</taxon>
        <taxon>Vallitaleaceae</taxon>
        <taxon>Vallitalea</taxon>
    </lineage>
</organism>
<evidence type="ECO:0000256" key="7">
    <source>
        <dbReference type="ARBA" id="ARBA00022989"/>
    </source>
</evidence>
<dbReference type="CDD" id="cd18548">
    <property type="entry name" value="ABC_6TM_Tm287_like"/>
    <property type="match status" value="1"/>
</dbReference>
<evidence type="ECO:0000313" key="13">
    <source>
        <dbReference type="Proteomes" id="UP000677305"/>
    </source>
</evidence>
<dbReference type="RefSeq" id="WP_212690515.1">
    <property type="nucleotide sequence ID" value="NZ_CP058561.1"/>
</dbReference>
<feature type="transmembrane region" description="Helical" evidence="9">
    <location>
        <begin position="126"/>
        <end position="149"/>
    </location>
</feature>
<keyword evidence="8 9" id="KW-0472">Membrane</keyword>
<dbReference type="SUPFAM" id="SSF52540">
    <property type="entry name" value="P-loop containing nucleoside triphosphate hydrolases"/>
    <property type="match status" value="1"/>
</dbReference>
<keyword evidence="5" id="KW-0547">Nucleotide-binding</keyword>
<keyword evidence="7 9" id="KW-1133">Transmembrane helix</keyword>
<dbReference type="InterPro" id="IPR003593">
    <property type="entry name" value="AAA+_ATPase"/>
</dbReference>
<dbReference type="GO" id="GO:0005886">
    <property type="term" value="C:plasma membrane"/>
    <property type="evidence" value="ECO:0007669"/>
    <property type="project" value="UniProtKB-SubCell"/>
</dbReference>
<evidence type="ECO:0000256" key="4">
    <source>
        <dbReference type="ARBA" id="ARBA00022692"/>
    </source>
</evidence>
<comment type="subcellular location">
    <subcellularLocation>
        <location evidence="1">Cell membrane</location>
        <topology evidence="1">Multi-pass membrane protein</topology>
    </subcellularLocation>
</comment>
<dbReference type="PROSITE" id="PS00211">
    <property type="entry name" value="ABC_TRANSPORTER_1"/>
    <property type="match status" value="1"/>
</dbReference>
<dbReference type="InterPro" id="IPR039421">
    <property type="entry name" value="Type_1_exporter"/>
</dbReference>
<dbReference type="GO" id="GO:0016887">
    <property type="term" value="F:ATP hydrolysis activity"/>
    <property type="evidence" value="ECO:0007669"/>
    <property type="project" value="InterPro"/>
</dbReference>
<dbReference type="GO" id="GO:0015421">
    <property type="term" value="F:ABC-type oligopeptide transporter activity"/>
    <property type="evidence" value="ECO:0007669"/>
    <property type="project" value="TreeGrafter"/>
</dbReference>
<dbReference type="GO" id="GO:0005524">
    <property type="term" value="F:ATP binding"/>
    <property type="evidence" value="ECO:0007669"/>
    <property type="project" value="UniProtKB-KW"/>
</dbReference>
<dbReference type="FunFam" id="1.20.1560.10:FF:000040">
    <property type="entry name" value="Multidrug ABC transporter ATP-binding protein"/>
    <property type="match status" value="1"/>
</dbReference>
<evidence type="ECO:0000256" key="3">
    <source>
        <dbReference type="ARBA" id="ARBA00022475"/>
    </source>
</evidence>
<evidence type="ECO:0000256" key="5">
    <source>
        <dbReference type="ARBA" id="ARBA00022741"/>
    </source>
</evidence>
<dbReference type="Proteomes" id="UP000677305">
    <property type="component" value="Chromosome"/>
</dbReference>
<feature type="domain" description="ABC transporter" evidence="10">
    <location>
        <begin position="332"/>
        <end position="567"/>
    </location>
</feature>
<evidence type="ECO:0000313" key="12">
    <source>
        <dbReference type="EMBL" id="QUH30341.1"/>
    </source>
</evidence>
<evidence type="ECO:0000256" key="6">
    <source>
        <dbReference type="ARBA" id="ARBA00022840"/>
    </source>
</evidence>
<dbReference type="InterPro" id="IPR036640">
    <property type="entry name" value="ABC1_TM_sf"/>
</dbReference>
<keyword evidence="4 9" id="KW-0812">Transmembrane</keyword>
<evidence type="ECO:0000259" key="11">
    <source>
        <dbReference type="PROSITE" id="PS50929"/>
    </source>
</evidence>
<dbReference type="EMBL" id="CP058561">
    <property type="protein sequence ID" value="QUH30341.1"/>
    <property type="molecule type" value="Genomic_DNA"/>
</dbReference>
<name>A0A8J8SDC7_9FIRM</name>
<dbReference type="InterPro" id="IPR011527">
    <property type="entry name" value="ABC1_TM_dom"/>
</dbReference>
<evidence type="ECO:0000256" key="8">
    <source>
        <dbReference type="ARBA" id="ARBA00023136"/>
    </source>
</evidence>
<feature type="transmembrane region" description="Helical" evidence="9">
    <location>
        <begin position="12"/>
        <end position="36"/>
    </location>
</feature>
<dbReference type="SMART" id="SM00382">
    <property type="entry name" value="AAA"/>
    <property type="match status" value="1"/>
</dbReference>
<reference evidence="12 13" key="1">
    <citation type="submission" date="2020-07" db="EMBL/GenBank/DDBJ databases">
        <title>Vallitalea guaymasensis genome.</title>
        <authorList>
            <person name="Postec A."/>
        </authorList>
    </citation>
    <scope>NUCLEOTIDE SEQUENCE [LARGE SCALE GENOMIC DNA]</scope>
    <source>
        <strain evidence="12 13">Ra1766G1</strain>
    </source>
</reference>
<evidence type="ECO:0000259" key="10">
    <source>
        <dbReference type="PROSITE" id="PS50893"/>
    </source>
</evidence>
<dbReference type="PANTHER" id="PTHR43394">
    <property type="entry name" value="ATP-DEPENDENT PERMEASE MDL1, MITOCHONDRIAL"/>
    <property type="match status" value="1"/>
</dbReference>
<gene>
    <name evidence="12" type="ORF">HYG85_16090</name>
</gene>
<protein>
    <submittedName>
        <fullName evidence="12">ABC transporter ATP-binding protein</fullName>
    </submittedName>
</protein>
<keyword evidence="3" id="KW-1003">Cell membrane</keyword>
<dbReference type="Gene3D" id="1.20.1560.10">
    <property type="entry name" value="ABC transporter type 1, transmembrane domain"/>
    <property type="match status" value="1"/>
</dbReference>
<evidence type="ECO:0000256" key="1">
    <source>
        <dbReference type="ARBA" id="ARBA00004651"/>
    </source>
</evidence>
<dbReference type="InterPro" id="IPR003439">
    <property type="entry name" value="ABC_transporter-like_ATP-bd"/>
</dbReference>
<feature type="transmembrane region" description="Helical" evidence="9">
    <location>
        <begin position="56"/>
        <end position="78"/>
    </location>
</feature>
<sequence length="575" mass="64009">MIKLLKGLKPFSLSIIIILIFTFLRTLTELFLPTLMSDIVDIGIVKQDIGYIAKTGAFMLLIAALGGLCSILTSMLSAKTGSAFARNLRNKVFEKIENYSLKEFDEKGTASLITRTTNDITQIQNLVVMLLRMFIRAPLMAIGGIIMAINKNPNLSLIIIVVVVILGIVIGLVASKSIPMFKSMQVKVDKLNLVLRERLTGIRVIRAFNKINHEKKRFNDANKDLTNTAIKVNKLMACLTPILMLLFNFTTIFIIWFGSFKINNGAMQVGDLMAFIQYVSQIMFSLIMLTMIFILIPRASASAIRINEVLNVEPEINDPNDPADKTEKRGYIEFKNVSFRYNNAEGEALEDISFQAEPGEVTAIIGGTGSGKSTLVNLISRFYDVSRGSILIDDVDIRKMSQEYLRSKIGLVPQKAVLFSGTITQNIRFGKEDANKEEIVHACEIAQATEFINDMKDGYDSEISQGGTNISGGQKQRLSIARALVRKPEIYIFDDSFSALDFKTDARLRQALKKETLNDTVIIVAQRVTTVMNADRIIVLDEGRIVGMGTHKELLSSSDVYRQIVSSQLSEEELA</sequence>
<dbReference type="PROSITE" id="PS50929">
    <property type="entry name" value="ABC_TM1F"/>
    <property type="match status" value="1"/>
</dbReference>
<evidence type="ECO:0000256" key="9">
    <source>
        <dbReference type="SAM" id="Phobius"/>
    </source>
</evidence>
<keyword evidence="2" id="KW-0813">Transport</keyword>
<feature type="transmembrane region" description="Helical" evidence="9">
    <location>
        <begin position="235"/>
        <end position="258"/>
    </location>
</feature>
<dbReference type="PANTHER" id="PTHR43394:SF1">
    <property type="entry name" value="ATP-BINDING CASSETTE SUB-FAMILY B MEMBER 10, MITOCHONDRIAL"/>
    <property type="match status" value="1"/>
</dbReference>
<dbReference type="SUPFAM" id="SSF90123">
    <property type="entry name" value="ABC transporter transmembrane region"/>
    <property type="match status" value="1"/>
</dbReference>
<proteinExistence type="predicted"/>
<dbReference type="Pfam" id="PF00005">
    <property type="entry name" value="ABC_tran"/>
    <property type="match status" value="1"/>
</dbReference>
<accession>A0A8J8SDC7</accession>
<keyword evidence="6 12" id="KW-0067">ATP-binding</keyword>
<feature type="transmembrane region" description="Helical" evidence="9">
    <location>
        <begin position="155"/>
        <end position="174"/>
    </location>
</feature>
<keyword evidence="13" id="KW-1185">Reference proteome</keyword>
<dbReference type="KEGG" id="vgu:HYG85_16090"/>
<dbReference type="Gene3D" id="3.40.50.300">
    <property type="entry name" value="P-loop containing nucleotide triphosphate hydrolases"/>
    <property type="match status" value="1"/>
</dbReference>
<dbReference type="Pfam" id="PF00664">
    <property type="entry name" value="ABC_membrane"/>
    <property type="match status" value="1"/>
</dbReference>
<dbReference type="FunFam" id="3.40.50.300:FF:000854">
    <property type="entry name" value="Multidrug ABC transporter ATP-binding protein"/>
    <property type="match status" value="1"/>
</dbReference>
<evidence type="ECO:0000256" key="2">
    <source>
        <dbReference type="ARBA" id="ARBA00022448"/>
    </source>
</evidence>
<feature type="domain" description="ABC transmembrane type-1" evidence="11">
    <location>
        <begin position="16"/>
        <end position="298"/>
    </location>
</feature>
<dbReference type="InterPro" id="IPR027417">
    <property type="entry name" value="P-loop_NTPase"/>
</dbReference>
<dbReference type="InterPro" id="IPR017871">
    <property type="entry name" value="ABC_transporter-like_CS"/>
</dbReference>